<dbReference type="AlphaFoldDB" id="A0AA87CSF1"/>
<name>A0AA87CSF1_PROST</name>
<accession>A0AA87CSF1</accession>
<evidence type="ECO:0000313" key="1">
    <source>
        <dbReference type="EMBL" id="EDU57498.1"/>
    </source>
</evidence>
<dbReference type="Proteomes" id="UP000004506">
    <property type="component" value="Unassembled WGS sequence"/>
</dbReference>
<protein>
    <submittedName>
        <fullName evidence="1">Uncharacterized protein</fullName>
    </submittedName>
</protein>
<reference evidence="2" key="2">
    <citation type="submission" date="2008-04" db="EMBL/GenBank/DDBJ databases">
        <title>Draft genome sequence of Providencia stuartii(ATCC 25827).</title>
        <authorList>
            <person name="Sudarsanam P."/>
            <person name="Ley R."/>
            <person name="Guruge J."/>
            <person name="Turnbaugh P.J."/>
            <person name="Mahowald M."/>
            <person name="Liep D."/>
            <person name="Gordon J."/>
        </authorList>
    </citation>
    <scope>NUCLEOTIDE SEQUENCE [LARGE SCALE GENOMIC DNA]</scope>
    <source>
        <strain evidence="2">ATCC 25827</strain>
    </source>
</reference>
<dbReference type="EMBL" id="ABJD02000118">
    <property type="protein sequence ID" value="EDU57498.1"/>
    <property type="molecule type" value="Genomic_DNA"/>
</dbReference>
<gene>
    <name evidence="1" type="ORF">PROSTU_04743</name>
</gene>
<organism evidence="1 2">
    <name type="scientific">Providencia stuartii ATCC 25827</name>
    <dbReference type="NCBI Taxonomy" id="471874"/>
    <lineage>
        <taxon>Bacteria</taxon>
        <taxon>Pseudomonadati</taxon>
        <taxon>Pseudomonadota</taxon>
        <taxon>Gammaproteobacteria</taxon>
        <taxon>Enterobacterales</taxon>
        <taxon>Morganellaceae</taxon>
        <taxon>Providencia</taxon>
    </lineage>
</organism>
<reference evidence="2" key="1">
    <citation type="submission" date="2008-04" db="EMBL/GenBank/DDBJ databases">
        <title>Draft genome sequence of Providencia stuartii (ATCC 25827).</title>
        <authorList>
            <person name="Sudarsanam P."/>
            <person name="Ley R."/>
            <person name="Guruge J."/>
            <person name="Turnbaugh P.J."/>
            <person name="Mahowald M."/>
            <person name="Liep D."/>
            <person name="Gordon J."/>
        </authorList>
    </citation>
    <scope>NUCLEOTIDE SEQUENCE [LARGE SCALE GENOMIC DNA]</scope>
    <source>
        <strain evidence="2">ATCC 25827</strain>
    </source>
</reference>
<proteinExistence type="predicted"/>
<reference evidence="1 2" key="3">
    <citation type="submission" date="2008-05" db="EMBL/GenBank/DDBJ databases">
        <authorList>
            <person name="Fulton L."/>
            <person name="Clifton S."/>
            <person name="Fulton B."/>
            <person name="Xu J."/>
            <person name="Minx P."/>
            <person name="Pepin K.H."/>
            <person name="Johnson M."/>
            <person name="Thiruvilangam P."/>
            <person name="Bhonagiri V."/>
            <person name="Nash W.E."/>
            <person name="Mardis E.R."/>
            <person name="Wilson R.K."/>
        </authorList>
    </citation>
    <scope>NUCLEOTIDE SEQUENCE [LARGE SCALE GENOMIC DNA]</scope>
    <source>
        <strain evidence="1 2">ATCC 25827</strain>
    </source>
</reference>
<evidence type="ECO:0000313" key="2">
    <source>
        <dbReference type="Proteomes" id="UP000004506"/>
    </source>
</evidence>
<sequence>MRDTVDGGRNIIHSGHTTPEESIISLNKYVDLIAENLIRMNFDQYDFIIVWTS</sequence>
<comment type="caution">
    <text evidence="1">The sequence shown here is derived from an EMBL/GenBank/DDBJ whole genome shotgun (WGS) entry which is preliminary data.</text>
</comment>